<dbReference type="AlphaFoldDB" id="A0A382MLI7"/>
<dbReference type="EMBL" id="UINC01094260">
    <property type="protein sequence ID" value="SVC49358.1"/>
    <property type="molecule type" value="Genomic_DNA"/>
</dbReference>
<gene>
    <name evidence="1" type="ORF">METZ01_LOCUS302212</name>
</gene>
<sequence>LYLAGIGSSGSGFNLNWMGGKDLPRFSCT</sequence>
<reference evidence="1" key="1">
    <citation type="submission" date="2018-05" db="EMBL/GenBank/DDBJ databases">
        <authorList>
            <person name="Lanie J.A."/>
            <person name="Ng W.-L."/>
            <person name="Kazmierczak K.M."/>
            <person name="Andrzejewski T.M."/>
            <person name="Davidsen T.M."/>
            <person name="Wayne K.J."/>
            <person name="Tettelin H."/>
            <person name="Glass J.I."/>
            <person name="Rusch D."/>
            <person name="Podicherti R."/>
            <person name="Tsui H.-C.T."/>
            <person name="Winkler M.E."/>
        </authorList>
    </citation>
    <scope>NUCLEOTIDE SEQUENCE</scope>
</reference>
<evidence type="ECO:0000313" key="1">
    <source>
        <dbReference type="EMBL" id="SVC49358.1"/>
    </source>
</evidence>
<proteinExistence type="predicted"/>
<feature type="non-terminal residue" evidence="1">
    <location>
        <position position="1"/>
    </location>
</feature>
<organism evidence="1">
    <name type="scientific">marine metagenome</name>
    <dbReference type="NCBI Taxonomy" id="408172"/>
    <lineage>
        <taxon>unclassified sequences</taxon>
        <taxon>metagenomes</taxon>
        <taxon>ecological metagenomes</taxon>
    </lineage>
</organism>
<name>A0A382MLI7_9ZZZZ</name>
<accession>A0A382MLI7</accession>
<protein>
    <submittedName>
        <fullName evidence="1">Uncharacterized protein</fullName>
    </submittedName>
</protein>